<sequence length="204" mass="23149">LNWVVRSPTNAAYKLPDNWDYLCLLCFYRISQAVANEQVYQSLLINIDQTGVLLNPGGDMHTYDKKGVKQVLTLGKGEKRAFTALLGITGEGDLLPSQCIWQGVTSGSLPLQRIRQPLEDLGHRFAVNPSKNRSHFSTLNSMMEYFKDIIAPHRQRSIEKHGLNDDAKCIILLDCWSVHTSEPFLEFTRTLDWLIVIFVPARCT</sequence>
<reference evidence="1 2" key="1">
    <citation type="journal article" date="2018" name="Nat. Ecol. Evol.">
        <title>Pezizomycetes genomes reveal the molecular basis of ectomycorrhizal truffle lifestyle.</title>
        <authorList>
            <person name="Murat C."/>
            <person name="Payen T."/>
            <person name="Noel B."/>
            <person name="Kuo A."/>
            <person name="Morin E."/>
            <person name="Chen J."/>
            <person name="Kohler A."/>
            <person name="Krizsan K."/>
            <person name="Balestrini R."/>
            <person name="Da Silva C."/>
            <person name="Montanini B."/>
            <person name="Hainaut M."/>
            <person name="Levati E."/>
            <person name="Barry K.W."/>
            <person name="Belfiori B."/>
            <person name="Cichocki N."/>
            <person name="Clum A."/>
            <person name="Dockter R.B."/>
            <person name="Fauchery L."/>
            <person name="Guy J."/>
            <person name="Iotti M."/>
            <person name="Le Tacon F."/>
            <person name="Lindquist E.A."/>
            <person name="Lipzen A."/>
            <person name="Malagnac F."/>
            <person name="Mello A."/>
            <person name="Molinier V."/>
            <person name="Miyauchi S."/>
            <person name="Poulain J."/>
            <person name="Riccioni C."/>
            <person name="Rubini A."/>
            <person name="Sitrit Y."/>
            <person name="Splivallo R."/>
            <person name="Traeger S."/>
            <person name="Wang M."/>
            <person name="Zifcakova L."/>
            <person name="Wipf D."/>
            <person name="Zambonelli A."/>
            <person name="Paolocci F."/>
            <person name="Nowrousian M."/>
            <person name="Ottonello S."/>
            <person name="Baldrian P."/>
            <person name="Spatafora J.W."/>
            <person name="Henrissat B."/>
            <person name="Nagy L.G."/>
            <person name="Aury J.M."/>
            <person name="Wincker P."/>
            <person name="Grigoriev I.V."/>
            <person name="Bonfante P."/>
            <person name="Martin F.M."/>
        </authorList>
    </citation>
    <scope>NUCLEOTIDE SEQUENCE [LARGE SCALE GENOMIC DNA]</scope>
    <source>
        <strain evidence="1 2">RN42</strain>
    </source>
</reference>
<dbReference type="STRING" id="1160509.A0A3N4HCV7"/>
<protein>
    <recommendedName>
        <fullName evidence="3">DDE-1 domain-containing protein</fullName>
    </recommendedName>
</protein>
<evidence type="ECO:0008006" key="3">
    <source>
        <dbReference type="Google" id="ProtNLM"/>
    </source>
</evidence>
<dbReference type="OrthoDB" id="3341102at2759"/>
<organism evidence="1 2">
    <name type="scientific">Ascobolus immersus RN42</name>
    <dbReference type="NCBI Taxonomy" id="1160509"/>
    <lineage>
        <taxon>Eukaryota</taxon>
        <taxon>Fungi</taxon>
        <taxon>Dikarya</taxon>
        <taxon>Ascomycota</taxon>
        <taxon>Pezizomycotina</taxon>
        <taxon>Pezizomycetes</taxon>
        <taxon>Pezizales</taxon>
        <taxon>Ascobolaceae</taxon>
        <taxon>Ascobolus</taxon>
    </lineage>
</organism>
<proteinExistence type="predicted"/>
<dbReference type="EMBL" id="ML119971">
    <property type="protein sequence ID" value="RPA71116.1"/>
    <property type="molecule type" value="Genomic_DNA"/>
</dbReference>
<accession>A0A3N4HCV7</accession>
<gene>
    <name evidence="1" type="ORF">BJ508DRAFT_198571</name>
</gene>
<keyword evidence="2" id="KW-1185">Reference proteome</keyword>
<name>A0A3N4HCV7_ASCIM</name>
<dbReference type="Proteomes" id="UP000275078">
    <property type="component" value="Unassembled WGS sequence"/>
</dbReference>
<evidence type="ECO:0000313" key="1">
    <source>
        <dbReference type="EMBL" id="RPA71116.1"/>
    </source>
</evidence>
<feature type="non-terminal residue" evidence="1">
    <location>
        <position position="204"/>
    </location>
</feature>
<dbReference type="AlphaFoldDB" id="A0A3N4HCV7"/>
<feature type="non-terminal residue" evidence="1">
    <location>
        <position position="1"/>
    </location>
</feature>
<evidence type="ECO:0000313" key="2">
    <source>
        <dbReference type="Proteomes" id="UP000275078"/>
    </source>
</evidence>